<dbReference type="EMBL" id="LR797001">
    <property type="protein sequence ID" value="CAB4180644.1"/>
    <property type="molecule type" value="Genomic_DNA"/>
</dbReference>
<proteinExistence type="predicted"/>
<reference evidence="1" key="1">
    <citation type="submission" date="2020-05" db="EMBL/GenBank/DDBJ databases">
        <authorList>
            <person name="Chiriac C."/>
            <person name="Salcher M."/>
            <person name="Ghai R."/>
            <person name="Kavagutti S V."/>
        </authorList>
    </citation>
    <scope>NUCLEOTIDE SEQUENCE</scope>
</reference>
<organism evidence="1">
    <name type="scientific">uncultured Caudovirales phage</name>
    <dbReference type="NCBI Taxonomy" id="2100421"/>
    <lineage>
        <taxon>Viruses</taxon>
        <taxon>Duplodnaviria</taxon>
        <taxon>Heunggongvirae</taxon>
        <taxon>Uroviricota</taxon>
        <taxon>Caudoviricetes</taxon>
        <taxon>Peduoviridae</taxon>
        <taxon>Maltschvirus</taxon>
        <taxon>Maltschvirus maltsch</taxon>
    </lineage>
</organism>
<name>A0A6J5QM57_9CAUD</name>
<protein>
    <submittedName>
        <fullName evidence="1">Uncharacterized protein</fullName>
    </submittedName>
</protein>
<gene>
    <name evidence="1" type="ORF">UFOVP1043_73</name>
</gene>
<accession>A0A6J5QM57</accession>
<evidence type="ECO:0000313" key="1">
    <source>
        <dbReference type="EMBL" id="CAB4180644.1"/>
    </source>
</evidence>
<sequence length="165" mass="19092">MLSFEVQTRFGDNWENVWCNTDENAVETPMLFSTADEAQEEIEDHLAEMDIRGMDYDRDDYRIIQLVQLKTITDNGRVWNITSDGKTLKFYDGSSLQDHDGVGSYAFTEYGQFVSSYYISTFLEGDWKRERGRGLNLNGGVPEWCITGAMMDDIMDWAETTWEQS</sequence>